<dbReference type="Gene3D" id="2.40.30.10">
    <property type="entry name" value="Translation factors"/>
    <property type="match status" value="1"/>
</dbReference>
<dbReference type="PANTHER" id="PTHR47354:SF7">
    <property type="entry name" value="NAD(P)H-FLAVIN REDUCTASE"/>
    <property type="match status" value="1"/>
</dbReference>
<dbReference type="GO" id="GO:0051537">
    <property type="term" value="F:2 iron, 2 sulfur cluster binding"/>
    <property type="evidence" value="ECO:0007669"/>
    <property type="project" value="InterPro"/>
</dbReference>
<dbReference type="PANTHER" id="PTHR47354">
    <property type="entry name" value="NADH OXIDOREDUCTASE HCR"/>
    <property type="match status" value="1"/>
</dbReference>
<sequence length="241" mass="26877">MNELNCTTTEIKQLTDQIYRIRIQPEKGNLFEFKGGQYLYLLMPDGKRIPLSIASAPEQKAFIELHIRLIPGHDLAADMLNLFKTATRLHIEGPYGECFLKQGDKDLVIIAGGTGFSPMKSLLESALAQGTSRKLSLYLGAQASSDLYQSEIINEWNHGQCQFTYIPVVSETDKNWTGETGFPHEVALAQLGEKSSECEFYVSGSEAMVMNVYQSLVKAGVPKDQIHSDILDIKREMGQLI</sequence>
<evidence type="ECO:0000259" key="4">
    <source>
        <dbReference type="PROSITE" id="PS51384"/>
    </source>
</evidence>
<dbReference type="OrthoDB" id="9806195at2"/>
<dbReference type="EMBL" id="VIKS01000002">
    <property type="protein sequence ID" value="TQV89236.1"/>
    <property type="molecule type" value="Genomic_DNA"/>
</dbReference>
<name>A0A545UID9_9GAMM</name>
<comment type="caution">
    <text evidence="5">The sequence shown here is derived from an EMBL/GenBank/DDBJ whole genome shotgun (WGS) entry which is preliminary data.</text>
</comment>
<organism evidence="5 6">
    <name type="scientific">Aliikangiella coralliicola</name>
    <dbReference type="NCBI Taxonomy" id="2592383"/>
    <lineage>
        <taxon>Bacteria</taxon>
        <taxon>Pseudomonadati</taxon>
        <taxon>Pseudomonadota</taxon>
        <taxon>Gammaproteobacteria</taxon>
        <taxon>Oceanospirillales</taxon>
        <taxon>Pleioneaceae</taxon>
        <taxon>Aliikangiella</taxon>
    </lineage>
</organism>
<dbReference type="GO" id="GO:0006221">
    <property type="term" value="P:pyrimidine nucleotide biosynthetic process"/>
    <property type="evidence" value="ECO:0007669"/>
    <property type="project" value="InterPro"/>
</dbReference>
<dbReference type="InterPro" id="IPR008333">
    <property type="entry name" value="Cbr1-like_FAD-bd_dom"/>
</dbReference>
<accession>A0A545UID9</accession>
<dbReference type="InterPro" id="IPR012165">
    <property type="entry name" value="Cyt_c3_hydrogenase_gsu"/>
</dbReference>
<keyword evidence="6" id="KW-1185">Reference proteome</keyword>
<reference evidence="5 6" key="1">
    <citation type="submission" date="2019-07" db="EMBL/GenBank/DDBJ databases">
        <title>Draft genome for Aliikangiella sp. M105.</title>
        <authorList>
            <person name="Wang G."/>
        </authorList>
    </citation>
    <scope>NUCLEOTIDE SEQUENCE [LARGE SCALE GENOMIC DNA]</scope>
    <source>
        <strain evidence="5 6">M105</strain>
    </source>
</reference>
<dbReference type="PROSITE" id="PS51384">
    <property type="entry name" value="FAD_FR"/>
    <property type="match status" value="1"/>
</dbReference>
<dbReference type="GO" id="GO:0008218">
    <property type="term" value="P:bioluminescence"/>
    <property type="evidence" value="ECO:0007669"/>
    <property type="project" value="UniProtKB-KW"/>
</dbReference>
<comment type="similarity">
    <text evidence="3">Belongs to the Fre/LuxG FAD/NAD(P) flavoprotein oxidoreductase family.</text>
</comment>
<proteinExistence type="inferred from homology"/>
<feature type="domain" description="FAD-binding FR-type" evidence="4">
    <location>
        <begin position="1"/>
        <end position="101"/>
    </location>
</feature>
<gene>
    <name evidence="5" type="ORF">FLL46_03655</name>
</gene>
<dbReference type="GO" id="GO:0050660">
    <property type="term" value="F:flavin adenine dinucleotide binding"/>
    <property type="evidence" value="ECO:0007669"/>
    <property type="project" value="InterPro"/>
</dbReference>
<protein>
    <submittedName>
        <fullName evidence="5">NAD(P)H-flavin reductase</fullName>
    </submittedName>
</protein>
<dbReference type="InterPro" id="IPR050415">
    <property type="entry name" value="MRET"/>
</dbReference>
<dbReference type="Pfam" id="PF00175">
    <property type="entry name" value="NAD_binding_1"/>
    <property type="match status" value="1"/>
</dbReference>
<dbReference type="AlphaFoldDB" id="A0A545UID9"/>
<dbReference type="InterPro" id="IPR017927">
    <property type="entry name" value="FAD-bd_FR_type"/>
</dbReference>
<evidence type="ECO:0000256" key="1">
    <source>
        <dbReference type="ARBA" id="ARBA00023002"/>
    </source>
</evidence>
<dbReference type="Gene3D" id="3.40.50.80">
    <property type="entry name" value="Nucleotide-binding domain of ferredoxin-NADP reductase (FNR) module"/>
    <property type="match status" value="1"/>
</dbReference>
<dbReference type="InterPro" id="IPR001433">
    <property type="entry name" value="OxRdtase_FAD/NAD-bd"/>
</dbReference>
<dbReference type="InterPro" id="IPR039261">
    <property type="entry name" value="FNR_nucleotide-bd"/>
</dbReference>
<dbReference type="GO" id="GO:0016491">
    <property type="term" value="F:oxidoreductase activity"/>
    <property type="evidence" value="ECO:0007669"/>
    <property type="project" value="UniProtKB-KW"/>
</dbReference>
<keyword evidence="1" id="KW-0560">Oxidoreductase</keyword>
<evidence type="ECO:0000256" key="3">
    <source>
        <dbReference type="ARBA" id="ARBA00038177"/>
    </source>
</evidence>
<dbReference type="Proteomes" id="UP000315439">
    <property type="component" value="Unassembled WGS sequence"/>
</dbReference>
<dbReference type="CDD" id="cd06189">
    <property type="entry name" value="flavin_oxioreductase"/>
    <property type="match status" value="1"/>
</dbReference>
<dbReference type="RefSeq" id="WP_142892086.1">
    <property type="nucleotide sequence ID" value="NZ_ML660161.1"/>
</dbReference>
<keyword evidence="2" id="KW-0455">Luminescence</keyword>
<evidence type="ECO:0000313" key="5">
    <source>
        <dbReference type="EMBL" id="TQV89236.1"/>
    </source>
</evidence>
<dbReference type="Pfam" id="PF00970">
    <property type="entry name" value="FAD_binding_6"/>
    <property type="match status" value="1"/>
</dbReference>
<dbReference type="PRINTS" id="PR00410">
    <property type="entry name" value="PHEHYDRXLASE"/>
</dbReference>
<dbReference type="SUPFAM" id="SSF63380">
    <property type="entry name" value="Riboflavin synthase domain-like"/>
    <property type="match status" value="1"/>
</dbReference>
<evidence type="ECO:0000313" key="6">
    <source>
        <dbReference type="Proteomes" id="UP000315439"/>
    </source>
</evidence>
<dbReference type="PIRSF" id="PIRSF006816">
    <property type="entry name" value="Cyc3_hyd_g"/>
    <property type="match status" value="1"/>
</dbReference>
<evidence type="ECO:0000256" key="2">
    <source>
        <dbReference type="ARBA" id="ARBA00023223"/>
    </source>
</evidence>
<dbReference type="SUPFAM" id="SSF52343">
    <property type="entry name" value="Ferredoxin reductase-like, C-terminal NADP-linked domain"/>
    <property type="match status" value="1"/>
</dbReference>
<dbReference type="InterPro" id="IPR017938">
    <property type="entry name" value="Riboflavin_synthase-like_b-brl"/>
</dbReference>